<proteinExistence type="predicted"/>
<dbReference type="SUPFAM" id="SSF51197">
    <property type="entry name" value="Clavaminate synthase-like"/>
    <property type="match status" value="1"/>
</dbReference>
<dbReference type="Proteomes" id="UP000798808">
    <property type="component" value="Unassembled WGS sequence"/>
</dbReference>
<reference evidence="2 3" key="1">
    <citation type="submission" date="2019-02" db="EMBL/GenBank/DDBJ databases">
        <authorList>
            <person name="Goldberg S.R."/>
            <person name="Haltli B.A."/>
            <person name="Correa H."/>
            <person name="Russell K.G."/>
        </authorList>
    </citation>
    <scope>NUCLEOTIDE SEQUENCE [LARGE SCALE GENOMIC DNA]</scope>
    <source>
        <strain evidence="2 3">JCM 16186</strain>
    </source>
</reference>
<dbReference type="InterPro" id="IPR037151">
    <property type="entry name" value="AlkB-like_sf"/>
</dbReference>
<dbReference type="GO" id="GO:0051213">
    <property type="term" value="F:dioxygenase activity"/>
    <property type="evidence" value="ECO:0007669"/>
    <property type="project" value="UniProtKB-KW"/>
</dbReference>
<sequence length="199" mass="22932">MKLFDTAVDNILPNDGVVRYFGAVLDKPKADNYLKQLINTIDWQHDEVVVFGKKHVTKRMVAWYGDADFSYTYSGTTRQASPWIQELLELKELVEKLTGTTYNSCLLNLYHHGEEGMGWHSDNEDTLEPRATIASLSLGAERKFAFKHRHTGETVSIMLENGSLLAMMNEVQEYWLHSLPKTKKVHEPRVNLTFRRFVV</sequence>
<evidence type="ECO:0000259" key="1">
    <source>
        <dbReference type="PROSITE" id="PS51471"/>
    </source>
</evidence>
<dbReference type="EMBL" id="SMLW01000460">
    <property type="protein sequence ID" value="MTI24852.1"/>
    <property type="molecule type" value="Genomic_DNA"/>
</dbReference>
<organism evidence="2 3">
    <name type="scientific">Fulvivirga kasyanovii</name>
    <dbReference type="NCBI Taxonomy" id="396812"/>
    <lineage>
        <taxon>Bacteria</taxon>
        <taxon>Pseudomonadati</taxon>
        <taxon>Bacteroidota</taxon>
        <taxon>Cytophagia</taxon>
        <taxon>Cytophagales</taxon>
        <taxon>Fulvivirgaceae</taxon>
        <taxon>Fulvivirga</taxon>
    </lineage>
</organism>
<evidence type="ECO:0000313" key="3">
    <source>
        <dbReference type="Proteomes" id="UP000798808"/>
    </source>
</evidence>
<evidence type="ECO:0000313" key="2">
    <source>
        <dbReference type="EMBL" id="MTI24852.1"/>
    </source>
</evidence>
<gene>
    <name evidence="2" type="ORF">E1163_07860</name>
</gene>
<feature type="domain" description="Fe2OG dioxygenase" evidence="1">
    <location>
        <begin position="101"/>
        <end position="198"/>
    </location>
</feature>
<protein>
    <submittedName>
        <fullName evidence="2">Alpha-ketoglutarate-dependent dioxygenase AlkB</fullName>
    </submittedName>
</protein>
<dbReference type="InterPro" id="IPR032854">
    <property type="entry name" value="ALKBH3"/>
</dbReference>
<dbReference type="PANTHER" id="PTHR31212:SF4">
    <property type="entry name" value="ALPHA-KETOGLUTARATE-DEPENDENT DIOXYGENASE ALKB HOMOLOG 3"/>
    <property type="match status" value="1"/>
</dbReference>
<keyword evidence="2" id="KW-0223">Dioxygenase</keyword>
<dbReference type="Pfam" id="PF13532">
    <property type="entry name" value="2OG-FeII_Oxy_2"/>
    <property type="match status" value="1"/>
</dbReference>
<keyword evidence="2" id="KW-0560">Oxidoreductase</keyword>
<dbReference type="InterPro" id="IPR027450">
    <property type="entry name" value="AlkB-like"/>
</dbReference>
<name>A0ABW9RM15_9BACT</name>
<comment type="caution">
    <text evidence="2">The sequence shown here is derived from an EMBL/GenBank/DDBJ whole genome shotgun (WGS) entry which is preliminary data.</text>
</comment>
<keyword evidence="3" id="KW-1185">Reference proteome</keyword>
<dbReference type="PANTHER" id="PTHR31212">
    <property type="entry name" value="ALPHA-KETOGLUTARATE-DEPENDENT DIOXYGENASE ALKB HOMOLOG 3"/>
    <property type="match status" value="1"/>
</dbReference>
<dbReference type="InterPro" id="IPR005123">
    <property type="entry name" value="Oxoglu/Fe-dep_dioxygenase_dom"/>
</dbReference>
<dbReference type="PROSITE" id="PS51471">
    <property type="entry name" value="FE2OG_OXY"/>
    <property type="match status" value="1"/>
</dbReference>
<dbReference type="Gene3D" id="2.60.120.590">
    <property type="entry name" value="Alpha-ketoglutarate-dependent dioxygenase AlkB-like"/>
    <property type="match status" value="1"/>
</dbReference>
<accession>A0ABW9RM15</accession>